<sequence>MKVAEHPRWFLVDTAATAMLNLESFTEGSSRDIRVTSWSGTLAASAKEVTIEDLEVGRTKVAKLALPAIDLSAIGKACGRKIDGILGADLLEKIGAQDAID</sequence>
<dbReference type="EMBL" id="JACDQQ010000648">
    <property type="protein sequence ID" value="MBA0084641.1"/>
    <property type="molecule type" value="Genomic_DNA"/>
</dbReference>
<evidence type="ECO:0000313" key="2">
    <source>
        <dbReference type="Proteomes" id="UP000567293"/>
    </source>
</evidence>
<protein>
    <submittedName>
        <fullName evidence="1">Uncharacterized protein</fullName>
    </submittedName>
</protein>
<reference evidence="1" key="1">
    <citation type="submission" date="2020-06" db="EMBL/GenBank/DDBJ databases">
        <title>Legume-microbial interactions unlock mineral nutrients during tropical forest succession.</title>
        <authorList>
            <person name="Epihov D.Z."/>
        </authorList>
    </citation>
    <scope>NUCLEOTIDE SEQUENCE [LARGE SCALE GENOMIC DNA]</scope>
    <source>
        <strain evidence="1">Pan2503</strain>
    </source>
</reference>
<dbReference type="Proteomes" id="UP000567293">
    <property type="component" value="Unassembled WGS sequence"/>
</dbReference>
<name>A0A7V8NNL3_9BACT</name>
<evidence type="ECO:0000313" key="1">
    <source>
        <dbReference type="EMBL" id="MBA0084641.1"/>
    </source>
</evidence>
<dbReference type="AlphaFoldDB" id="A0A7V8NNL3"/>
<proteinExistence type="predicted"/>
<organism evidence="1 2">
    <name type="scientific">Candidatus Acidiferrum panamense</name>
    <dbReference type="NCBI Taxonomy" id="2741543"/>
    <lineage>
        <taxon>Bacteria</taxon>
        <taxon>Pseudomonadati</taxon>
        <taxon>Acidobacteriota</taxon>
        <taxon>Terriglobia</taxon>
        <taxon>Candidatus Acidiferrales</taxon>
        <taxon>Candidatus Acidiferrum</taxon>
    </lineage>
</organism>
<accession>A0A7V8NNL3</accession>
<gene>
    <name evidence="1" type="ORF">HRJ53_06580</name>
</gene>
<comment type="caution">
    <text evidence="1">The sequence shown here is derived from an EMBL/GenBank/DDBJ whole genome shotgun (WGS) entry which is preliminary data.</text>
</comment>
<keyword evidence="2" id="KW-1185">Reference proteome</keyword>
<feature type="non-terminal residue" evidence="1">
    <location>
        <position position="101"/>
    </location>
</feature>
<dbReference type="Pfam" id="PF13650">
    <property type="entry name" value="Asp_protease_2"/>
    <property type="match status" value="1"/>
</dbReference>